<organism evidence="1 2">
    <name type="scientific">Pantoea conspicua</name>
    <dbReference type="NCBI Taxonomy" id="472705"/>
    <lineage>
        <taxon>Bacteria</taxon>
        <taxon>Pseudomonadati</taxon>
        <taxon>Pseudomonadota</taxon>
        <taxon>Gammaproteobacteria</taxon>
        <taxon>Enterobacterales</taxon>
        <taxon>Erwiniaceae</taxon>
        <taxon>Pantoea</taxon>
    </lineage>
</organism>
<protein>
    <recommendedName>
        <fullName evidence="3">DUF2946 domain-containing protein</fullName>
    </recommendedName>
</protein>
<comment type="caution">
    <text evidence="1">The sequence shown here is derived from an EMBL/GenBank/DDBJ whole genome shotgun (WGS) entry which is preliminary data.</text>
</comment>
<dbReference type="OrthoDB" id="6507184at2"/>
<evidence type="ECO:0000313" key="1">
    <source>
        <dbReference type="EMBL" id="ORM55922.1"/>
    </source>
</evidence>
<keyword evidence="2" id="KW-1185">Reference proteome</keyword>
<accession>A0A1X1C2L4</accession>
<dbReference type="RefSeq" id="WP_094119074.1">
    <property type="nucleotide sequence ID" value="NZ_MLFN01000001.1"/>
</dbReference>
<dbReference type="AlphaFoldDB" id="A0A1X1C2L4"/>
<name>A0A1X1C2L4_9GAMM</name>
<sequence length="144" mass="16500">MHTTAFRQRLTAGIAILAVLLLFVAPMVSENLAEHRASQPRLSVMSDEMPMEHHHSDIAMMAHHSDMSMPGHDMMMEPGFACGYCDLLIHVPLMLWVFTPLIWWMCLICRTPPPPAINPPRRRRFLRTHRPRAPPLVTLNLTVF</sequence>
<dbReference type="Pfam" id="PF11162">
    <property type="entry name" value="DUF2946"/>
    <property type="match status" value="1"/>
</dbReference>
<gene>
    <name evidence="1" type="ORF">HA41_00375</name>
</gene>
<evidence type="ECO:0000313" key="2">
    <source>
        <dbReference type="Proteomes" id="UP000193933"/>
    </source>
</evidence>
<dbReference type="EMBL" id="MLFN01000001">
    <property type="protein sequence ID" value="ORM55922.1"/>
    <property type="molecule type" value="Genomic_DNA"/>
</dbReference>
<dbReference type="STRING" id="472705.GCA_001743465_01332"/>
<dbReference type="InterPro" id="IPR021333">
    <property type="entry name" value="DUF2946"/>
</dbReference>
<dbReference type="Proteomes" id="UP000193933">
    <property type="component" value="Unassembled WGS sequence"/>
</dbReference>
<reference evidence="1 2" key="1">
    <citation type="journal article" date="2017" name="Antonie Van Leeuwenhoek">
        <title>Phylogenomic resolution of the bacterial genus Pantoea and its relationship with Erwinia and Tatumella.</title>
        <authorList>
            <person name="Palmer M."/>
            <person name="Steenkamp E.T."/>
            <person name="Coetzee M.P."/>
            <person name="Chan W.Y."/>
            <person name="van Zyl E."/>
            <person name="De Maayer P."/>
            <person name="Coutinho T.A."/>
            <person name="Blom J."/>
            <person name="Smits T.H."/>
            <person name="Duffy B."/>
            <person name="Venter S.N."/>
        </authorList>
    </citation>
    <scope>NUCLEOTIDE SEQUENCE [LARGE SCALE GENOMIC DNA]</scope>
    <source>
        <strain evidence="1 2">LMG 24534</strain>
    </source>
</reference>
<evidence type="ECO:0008006" key="3">
    <source>
        <dbReference type="Google" id="ProtNLM"/>
    </source>
</evidence>
<proteinExistence type="predicted"/>